<dbReference type="OrthoDB" id="1100601at2"/>
<dbReference type="AlphaFoldDB" id="A0A413IHH6"/>
<evidence type="ECO:0000313" key="2">
    <source>
        <dbReference type="EMBL" id="RGY11057.1"/>
    </source>
</evidence>
<name>A0A413IHH6_9BACT</name>
<protein>
    <submittedName>
        <fullName evidence="2">Uncharacterized protein</fullName>
    </submittedName>
</protein>
<dbReference type="EMBL" id="CP069450">
    <property type="protein sequence ID" value="QRO49917.1"/>
    <property type="molecule type" value="Genomic_DNA"/>
</dbReference>
<reference evidence="2 3" key="1">
    <citation type="submission" date="2018-08" db="EMBL/GenBank/DDBJ databases">
        <title>A genome reference for cultivated species of the human gut microbiota.</title>
        <authorList>
            <person name="Zou Y."/>
            <person name="Xue W."/>
            <person name="Luo G."/>
        </authorList>
    </citation>
    <scope>NUCLEOTIDE SEQUENCE [LARGE SCALE GENOMIC DNA]</scope>
    <source>
        <strain evidence="2 3">OF02-7</strain>
    </source>
</reference>
<evidence type="ECO:0000313" key="4">
    <source>
        <dbReference type="Proteomes" id="UP000654720"/>
    </source>
</evidence>
<gene>
    <name evidence="2" type="ORF">DXA50_19775</name>
    <name evidence="1" type="ORF">I6J59_18940</name>
</gene>
<sequence length="299" mass="34699">MRLNIFIWMILAGCLFSCEKEKLTPSKARNPFAPDPEATDATSKLRRDFYEKTGCFLLFNDTLRHEYKGLNASGEPYYDTELLAMDWDLGAVKSGHTLRFEYLNQEQQQKAYDFLVNDLYDVIKTMPYSILVVNKMELSVEDFYTGERTWVSQTFDMNSRCLAIAIEGLFGDVEPMEFAQDLCCAIIFGSFGGSETNYWEGSEAIEFLNVNMWDYDYPKFWYGVTTLEDLYPYGFIADTNGDNLPTAVQDACAYIKAILFMTDQEFREKYGMYYQVMQKYEIMKPLAEKKAEKLGIKFK</sequence>
<dbReference type="EMBL" id="QSCR01000060">
    <property type="protein sequence ID" value="RGY11057.1"/>
    <property type="molecule type" value="Genomic_DNA"/>
</dbReference>
<dbReference type="Proteomes" id="UP000286063">
    <property type="component" value="Unassembled WGS sequence"/>
</dbReference>
<proteinExistence type="predicted"/>
<dbReference type="GeneID" id="93097334"/>
<evidence type="ECO:0000313" key="1">
    <source>
        <dbReference type="EMBL" id="QRO49917.1"/>
    </source>
</evidence>
<dbReference type="Proteomes" id="UP000654720">
    <property type="component" value="Chromosome"/>
</dbReference>
<organism evidence="2 3">
    <name type="scientific">Butyricimonas virosa</name>
    <dbReference type="NCBI Taxonomy" id="544645"/>
    <lineage>
        <taxon>Bacteria</taxon>
        <taxon>Pseudomonadati</taxon>
        <taxon>Bacteroidota</taxon>
        <taxon>Bacteroidia</taxon>
        <taxon>Bacteroidales</taxon>
        <taxon>Odoribacteraceae</taxon>
        <taxon>Butyricimonas</taxon>
    </lineage>
</organism>
<dbReference type="RefSeq" id="WP_027202314.1">
    <property type="nucleotide sequence ID" value="NZ_CAMFYF010000172.1"/>
</dbReference>
<keyword evidence="4" id="KW-1185">Reference proteome</keyword>
<reference evidence="1 4" key="2">
    <citation type="submission" date="2021-02" db="EMBL/GenBank/DDBJ databases">
        <title>FDA dAtabase for Regulatory Grade micrObial Sequences (FDA-ARGOS): Supporting development and validation of Infectious Disease Dx tests.</title>
        <authorList>
            <person name="Carlson P."/>
            <person name="Fischbach M."/>
            <person name="Hastie J."/>
            <person name="Bilen M."/>
            <person name="Cheng A."/>
            <person name="Tallon L."/>
            <person name="Sadzewicz L."/>
            <person name="Zhao X."/>
            <person name="Boylan J."/>
            <person name="Ott S."/>
            <person name="Bowen H."/>
            <person name="Vavikolanu K."/>
            <person name="Mehta A."/>
            <person name="Aluvathingal J."/>
            <person name="Nadendla S."/>
            <person name="Yan Y."/>
            <person name="Sichtig H."/>
        </authorList>
    </citation>
    <scope>NUCLEOTIDE SEQUENCE [LARGE SCALE GENOMIC DNA]</scope>
    <source>
        <strain evidence="1 4">FDAARGOS_1229</strain>
    </source>
</reference>
<accession>A0A413IHH6</accession>
<evidence type="ECO:0000313" key="3">
    <source>
        <dbReference type="Proteomes" id="UP000286063"/>
    </source>
</evidence>